<dbReference type="PATRIC" id="fig|1473.5.peg.3566"/>
<evidence type="ECO:0000313" key="2">
    <source>
        <dbReference type="EMBL" id="KNE21829.1"/>
    </source>
</evidence>
<keyword evidence="3" id="KW-1185">Reference proteome</keyword>
<evidence type="ECO:0000259" key="1">
    <source>
        <dbReference type="PROSITE" id="PS51186"/>
    </source>
</evidence>
<dbReference type="EMBL" id="LGTO01000004">
    <property type="protein sequence ID" value="KNE21829.1"/>
    <property type="molecule type" value="Genomic_DNA"/>
</dbReference>
<dbReference type="CDD" id="cd04301">
    <property type="entry name" value="NAT_SF"/>
    <property type="match status" value="1"/>
</dbReference>
<proteinExistence type="predicted"/>
<evidence type="ECO:0000313" key="3">
    <source>
        <dbReference type="Proteomes" id="UP000036780"/>
    </source>
</evidence>
<dbReference type="InterPro" id="IPR016181">
    <property type="entry name" value="Acyl_CoA_acyltransferase"/>
</dbReference>
<dbReference type="GeneID" id="66869548"/>
<accession>A0A0L0QTC7</accession>
<reference evidence="3" key="1">
    <citation type="submission" date="2015-07" db="EMBL/GenBank/DDBJ databases">
        <title>Fjat-10053 dsm26.</title>
        <authorList>
            <person name="Liu B."/>
            <person name="Wang J."/>
            <person name="Zhu Y."/>
            <person name="Liu G."/>
            <person name="Chen Q."/>
            <person name="Chen Z."/>
            <person name="Lan J."/>
            <person name="Che J."/>
            <person name="Ge C."/>
            <person name="Shi H."/>
            <person name="Pan Z."/>
            <person name="Liu X."/>
        </authorList>
    </citation>
    <scope>NUCLEOTIDE SEQUENCE [LARGE SCALE GENOMIC DNA]</scope>
    <source>
        <strain evidence="3">DSM 26</strain>
    </source>
</reference>
<dbReference type="GO" id="GO:0016747">
    <property type="term" value="F:acyltransferase activity, transferring groups other than amino-acyl groups"/>
    <property type="evidence" value="ECO:0007669"/>
    <property type="project" value="InterPro"/>
</dbReference>
<gene>
    <name evidence="2" type="ORF">AFK71_03190</name>
</gene>
<dbReference type="AlphaFoldDB" id="A0A0L0QTC7"/>
<dbReference type="InterPro" id="IPR000182">
    <property type="entry name" value="GNAT_dom"/>
</dbReference>
<dbReference type="RefSeq" id="WP_050350107.1">
    <property type="nucleotide sequence ID" value="NZ_CP073011.1"/>
</dbReference>
<dbReference type="SUPFAM" id="SSF55729">
    <property type="entry name" value="Acyl-CoA N-acyltransferases (Nat)"/>
    <property type="match status" value="1"/>
</dbReference>
<sequence>MNFNIRKMEEADIEAVQEVATTSWHTTYEGIIPIVIQDTFLAGAYSKEMLIRRLKGSHFFIAVVDGKVIGFANYAPVTDKGTMELAAIYVLPDYQGVEIGSALLEAGIAISEGAEIYINVEKENTIGRRFYERKGFKVVEEFTENFAGHLLQTIRMVLYPHRVQS</sequence>
<keyword evidence="2" id="KW-0808">Transferase</keyword>
<dbReference type="OrthoDB" id="794462at2"/>
<dbReference type="PANTHER" id="PTHR43617">
    <property type="entry name" value="L-AMINO ACID N-ACETYLTRANSFERASE"/>
    <property type="match status" value="1"/>
</dbReference>
<name>A0A0L0QTC7_VIRPA</name>
<dbReference type="PANTHER" id="PTHR43617:SF22">
    <property type="entry name" value="L-AMINO ACID N-ACETYLTRANSFERASE AAAT"/>
    <property type="match status" value="1"/>
</dbReference>
<organism evidence="2 3">
    <name type="scientific">Virgibacillus pantothenticus</name>
    <dbReference type="NCBI Taxonomy" id="1473"/>
    <lineage>
        <taxon>Bacteria</taxon>
        <taxon>Bacillati</taxon>
        <taxon>Bacillota</taxon>
        <taxon>Bacilli</taxon>
        <taxon>Bacillales</taxon>
        <taxon>Bacillaceae</taxon>
        <taxon>Virgibacillus</taxon>
    </lineage>
</organism>
<protein>
    <submittedName>
        <fullName evidence="2">GNAT family acetyltransferase</fullName>
    </submittedName>
</protein>
<dbReference type="PROSITE" id="PS51186">
    <property type="entry name" value="GNAT"/>
    <property type="match status" value="1"/>
</dbReference>
<dbReference type="Pfam" id="PF00583">
    <property type="entry name" value="Acetyltransf_1"/>
    <property type="match status" value="1"/>
</dbReference>
<feature type="domain" description="N-acetyltransferase" evidence="1">
    <location>
        <begin position="3"/>
        <end position="161"/>
    </location>
</feature>
<dbReference type="Gene3D" id="3.40.630.30">
    <property type="match status" value="1"/>
</dbReference>
<dbReference type="InterPro" id="IPR050276">
    <property type="entry name" value="MshD_Acetyltransferase"/>
</dbReference>
<dbReference type="Proteomes" id="UP000036780">
    <property type="component" value="Unassembled WGS sequence"/>
</dbReference>
<comment type="caution">
    <text evidence="2">The sequence shown here is derived from an EMBL/GenBank/DDBJ whole genome shotgun (WGS) entry which is preliminary data.</text>
</comment>